<sequence>MVKAVHDRDNRFRGVLSIDIDLRDLSDMVRNIRIGQSGYVAITDREGNVLAHPHRPELAGEHISKLGIPRFADFGALGDEPFVAPLENGQNHWIRVRASDNQQFPVRFVVFIDEREFYTTANAIVRRIIVISLLFLLAAFGIAYFISSRVLARNILRATQAMGELAQGDADLTRGLTVQSRDEIGLLAREFNLFLEKLRGLVADVRVAVEETELIESTMGSSTEETSSAIEEISATMAHISRQIQEMDNQVEQSASSMNLINTNLQSMDERITDQAAMVEQSTAAITQMIASLGSVAQITRAKLKSTESLAQQTEVGRTSIEETASIFQSVVTHIGSIQEMAETINNISSQTNLLSMNAAIEAAHAGDAGRGFSVVAEEIRKLAESSAESASRITRLIQEITSAVQRTSETVRNTTTVLDAISQDARDTVNAFSEIDHSISELNTGGQQVLEASEEINEITIRIREGSREISQGAERSLAVAARVQTISSEVTGGVAEVKIGTDEIVLAIQEIVELSKKLSEVIGKVKEGFGQFHI</sequence>
<evidence type="ECO:0000256" key="6">
    <source>
        <dbReference type="ARBA" id="ARBA00023136"/>
    </source>
</evidence>
<evidence type="ECO:0008006" key="15">
    <source>
        <dbReference type="Google" id="ProtNLM"/>
    </source>
</evidence>
<dbReference type="Proteomes" id="UP000237350">
    <property type="component" value="Unassembled WGS sequence"/>
</dbReference>
<dbReference type="GO" id="GO:0005886">
    <property type="term" value="C:plasma membrane"/>
    <property type="evidence" value="ECO:0007669"/>
    <property type="project" value="UniProtKB-SubCell"/>
</dbReference>
<protein>
    <recommendedName>
        <fullName evidence="15">Chemotaxis protein</fullName>
    </recommendedName>
</protein>
<evidence type="ECO:0000256" key="2">
    <source>
        <dbReference type="ARBA" id="ARBA00022475"/>
    </source>
</evidence>
<dbReference type="PROSITE" id="PS50111">
    <property type="entry name" value="CHEMOTAXIS_TRANSDUC_2"/>
    <property type="match status" value="1"/>
</dbReference>
<dbReference type="Pfam" id="PF00672">
    <property type="entry name" value="HAMP"/>
    <property type="match status" value="1"/>
</dbReference>
<dbReference type="CDD" id="cd06225">
    <property type="entry name" value="HAMP"/>
    <property type="match status" value="1"/>
</dbReference>
<gene>
    <name evidence="13" type="ORF">AU468_05590</name>
</gene>
<keyword evidence="6 10" id="KW-0472">Membrane</keyword>
<dbReference type="SUPFAM" id="SSF58104">
    <property type="entry name" value="Methyl-accepting chemotaxis protein (MCP) signaling domain"/>
    <property type="match status" value="2"/>
</dbReference>
<evidence type="ECO:0000313" key="13">
    <source>
        <dbReference type="EMBL" id="POR03030.1"/>
    </source>
</evidence>
<feature type="domain" description="HAMP" evidence="12">
    <location>
        <begin position="149"/>
        <end position="203"/>
    </location>
</feature>
<organism evidence="13 14">
    <name type="scientific">Alkalispirochaeta sphaeroplastigenens</name>
    <dbReference type="NCBI Taxonomy" id="1187066"/>
    <lineage>
        <taxon>Bacteria</taxon>
        <taxon>Pseudomonadati</taxon>
        <taxon>Spirochaetota</taxon>
        <taxon>Spirochaetia</taxon>
        <taxon>Spirochaetales</taxon>
        <taxon>Spirochaetaceae</taxon>
        <taxon>Alkalispirochaeta</taxon>
    </lineage>
</organism>
<dbReference type="CDD" id="cd18774">
    <property type="entry name" value="PDC2_HK_sensor"/>
    <property type="match status" value="1"/>
</dbReference>
<evidence type="ECO:0000256" key="1">
    <source>
        <dbReference type="ARBA" id="ARBA00004651"/>
    </source>
</evidence>
<keyword evidence="7 9" id="KW-0807">Transducer</keyword>
<proteinExistence type="inferred from homology"/>
<evidence type="ECO:0000256" key="4">
    <source>
        <dbReference type="ARBA" id="ARBA00022692"/>
    </source>
</evidence>
<accession>A0A2S4JU60</accession>
<dbReference type="GO" id="GO:0007165">
    <property type="term" value="P:signal transduction"/>
    <property type="evidence" value="ECO:0007669"/>
    <property type="project" value="UniProtKB-KW"/>
</dbReference>
<keyword evidence="4 10" id="KW-0812">Transmembrane</keyword>
<comment type="subcellular location">
    <subcellularLocation>
        <location evidence="1">Cell membrane</location>
        <topology evidence="1">Multi-pass membrane protein</topology>
    </subcellularLocation>
</comment>
<keyword evidence="3" id="KW-0145">Chemotaxis</keyword>
<keyword evidence="14" id="KW-1185">Reference proteome</keyword>
<keyword evidence="5 10" id="KW-1133">Transmembrane helix</keyword>
<evidence type="ECO:0000256" key="8">
    <source>
        <dbReference type="ARBA" id="ARBA00029447"/>
    </source>
</evidence>
<comment type="caution">
    <text evidence="13">The sequence shown here is derived from an EMBL/GenBank/DDBJ whole genome shotgun (WGS) entry which is preliminary data.</text>
</comment>
<dbReference type="Pfam" id="PF02743">
    <property type="entry name" value="dCache_1"/>
    <property type="match status" value="1"/>
</dbReference>
<evidence type="ECO:0000256" key="9">
    <source>
        <dbReference type="PROSITE-ProRule" id="PRU00284"/>
    </source>
</evidence>
<evidence type="ECO:0000256" key="5">
    <source>
        <dbReference type="ARBA" id="ARBA00022989"/>
    </source>
</evidence>
<evidence type="ECO:0000313" key="14">
    <source>
        <dbReference type="Proteomes" id="UP000237350"/>
    </source>
</evidence>
<dbReference type="OrthoDB" id="358716at2"/>
<feature type="domain" description="Methyl-accepting transducer" evidence="11">
    <location>
        <begin position="250"/>
        <end position="472"/>
    </location>
</feature>
<comment type="similarity">
    <text evidence="8">Belongs to the methyl-accepting chemotaxis (MCP) protein family.</text>
</comment>
<reference evidence="14" key="1">
    <citation type="submission" date="2015-12" db="EMBL/GenBank/DDBJ databases">
        <authorList>
            <person name="Lodha T.D."/>
            <person name="Chintalapati S."/>
            <person name="Chintalapati V.R."/>
            <person name="Sravanthi T."/>
        </authorList>
    </citation>
    <scope>NUCLEOTIDE SEQUENCE [LARGE SCALE GENOMIC DNA]</scope>
    <source>
        <strain evidence="14">JC133</strain>
    </source>
</reference>
<feature type="transmembrane region" description="Helical" evidence="10">
    <location>
        <begin position="124"/>
        <end position="146"/>
    </location>
</feature>
<name>A0A2S4JU60_9SPIO</name>
<evidence type="ECO:0000256" key="3">
    <source>
        <dbReference type="ARBA" id="ARBA00022500"/>
    </source>
</evidence>
<dbReference type="PANTHER" id="PTHR32089:SF112">
    <property type="entry name" value="LYSOZYME-LIKE PROTEIN-RELATED"/>
    <property type="match status" value="1"/>
</dbReference>
<dbReference type="PROSITE" id="PS50885">
    <property type="entry name" value="HAMP"/>
    <property type="match status" value="1"/>
</dbReference>
<dbReference type="SMART" id="SM00283">
    <property type="entry name" value="MA"/>
    <property type="match status" value="1"/>
</dbReference>
<dbReference type="SMART" id="SM00304">
    <property type="entry name" value="HAMP"/>
    <property type="match status" value="1"/>
</dbReference>
<evidence type="ECO:0000256" key="7">
    <source>
        <dbReference type="ARBA" id="ARBA00023224"/>
    </source>
</evidence>
<dbReference type="Gene3D" id="6.10.340.10">
    <property type="match status" value="1"/>
</dbReference>
<dbReference type="EMBL" id="LPWH01000055">
    <property type="protein sequence ID" value="POR03030.1"/>
    <property type="molecule type" value="Genomic_DNA"/>
</dbReference>
<dbReference type="GO" id="GO:0006935">
    <property type="term" value="P:chemotaxis"/>
    <property type="evidence" value="ECO:0007669"/>
    <property type="project" value="UniProtKB-KW"/>
</dbReference>
<dbReference type="AlphaFoldDB" id="A0A2S4JU60"/>
<keyword evidence="2" id="KW-1003">Cell membrane</keyword>
<dbReference type="InterPro" id="IPR033479">
    <property type="entry name" value="dCache_1"/>
</dbReference>
<evidence type="ECO:0000259" key="12">
    <source>
        <dbReference type="PROSITE" id="PS50885"/>
    </source>
</evidence>
<dbReference type="InterPro" id="IPR003660">
    <property type="entry name" value="HAMP_dom"/>
</dbReference>
<dbReference type="Pfam" id="PF00015">
    <property type="entry name" value="MCPsignal"/>
    <property type="match status" value="1"/>
</dbReference>
<dbReference type="Gene3D" id="3.30.450.20">
    <property type="entry name" value="PAS domain"/>
    <property type="match status" value="1"/>
</dbReference>
<dbReference type="PANTHER" id="PTHR32089">
    <property type="entry name" value="METHYL-ACCEPTING CHEMOTAXIS PROTEIN MCPB"/>
    <property type="match status" value="1"/>
</dbReference>
<evidence type="ECO:0000259" key="11">
    <source>
        <dbReference type="PROSITE" id="PS50111"/>
    </source>
</evidence>
<evidence type="ECO:0000256" key="10">
    <source>
        <dbReference type="SAM" id="Phobius"/>
    </source>
</evidence>
<dbReference type="Gene3D" id="1.10.287.950">
    <property type="entry name" value="Methyl-accepting chemotaxis protein"/>
    <property type="match status" value="1"/>
</dbReference>
<dbReference type="InterPro" id="IPR004089">
    <property type="entry name" value="MCPsignal_dom"/>
</dbReference>